<gene>
    <name evidence="1" type="ORF">E6K72_12795</name>
</gene>
<reference evidence="1 2" key="1">
    <citation type="journal article" date="2019" name="Nat. Microbiol.">
        <title>Mediterranean grassland soil C-N compound turnover is dependent on rainfall and depth, and is mediated by genomically divergent microorganisms.</title>
        <authorList>
            <person name="Diamond S."/>
            <person name="Andeer P.F."/>
            <person name="Li Z."/>
            <person name="Crits-Christoph A."/>
            <person name="Burstein D."/>
            <person name="Anantharaman K."/>
            <person name="Lane K.R."/>
            <person name="Thomas B.C."/>
            <person name="Pan C."/>
            <person name="Northen T.R."/>
            <person name="Banfield J.F."/>
        </authorList>
    </citation>
    <scope>NUCLEOTIDE SEQUENCE [LARGE SCALE GENOMIC DNA]</scope>
    <source>
        <strain evidence="1">WS_2</strain>
    </source>
</reference>
<protein>
    <submittedName>
        <fullName evidence="1">DUF2089 domain-containing protein</fullName>
    </submittedName>
</protein>
<dbReference type="EMBL" id="VBOS01000469">
    <property type="protein sequence ID" value="TMQ48780.1"/>
    <property type="molecule type" value="Genomic_DNA"/>
</dbReference>
<evidence type="ECO:0000313" key="1">
    <source>
        <dbReference type="EMBL" id="TMQ48780.1"/>
    </source>
</evidence>
<evidence type="ECO:0000313" key="2">
    <source>
        <dbReference type="Proteomes" id="UP000317716"/>
    </source>
</evidence>
<dbReference type="Proteomes" id="UP000317716">
    <property type="component" value="Unassembled WGS sequence"/>
</dbReference>
<organism evidence="1 2">
    <name type="scientific">Eiseniibacteriota bacterium</name>
    <dbReference type="NCBI Taxonomy" id="2212470"/>
    <lineage>
        <taxon>Bacteria</taxon>
        <taxon>Candidatus Eiseniibacteriota</taxon>
    </lineage>
</organism>
<dbReference type="AlphaFoldDB" id="A0A538SBN4"/>
<proteinExistence type="predicted"/>
<sequence>VSYPTIKNRLNRIGALLPFVEVAPEPEPAPPSTSELLTRLERGELSVEEVLNQLRQKESS</sequence>
<comment type="caution">
    <text evidence="1">The sequence shown here is derived from an EMBL/GenBank/DDBJ whole genome shotgun (WGS) entry which is preliminary data.</text>
</comment>
<name>A0A538SBN4_UNCEI</name>
<feature type="non-terminal residue" evidence="1">
    <location>
        <position position="1"/>
    </location>
</feature>
<accession>A0A538SBN4</accession>